<dbReference type="PROSITE" id="PS51704">
    <property type="entry name" value="GP_PDE"/>
    <property type="match status" value="1"/>
</dbReference>
<dbReference type="RefSeq" id="WP_139001711.1">
    <property type="nucleotide sequence ID" value="NZ_BAABAV010000001.1"/>
</dbReference>
<dbReference type="Proteomes" id="UP001500027">
    <property type="component" value="Unassembled WGS sequence"/>
</dbReference>
<name>A0ABP8E819_9FLAO</name>
<dbReference type="PANTHER" id="PTHR46211:SF1">
    <property type="entry name" value="GLYCEROPHOSPHODIESTER PHOSPHODIESTERASE, CYTOPLASMIC"/>
    <property type="match status" value="1"/>
</dbReference>
<proteinExistence type="predicted"/>
<evidence type="ECO:0000313" key="2">
    <source>
        <dbReference type="EMBL" id="GAA4268324.1"/>
    </source>
</evidence>
<dbReference type="PANTHER" id="PTHR46211">
    <property type="entry name" value="GLYCEROPHOSPHORYL DIESTER PHOSPHODIESTERASE"/>
    <property type="match status" value="1"/>
</dbReference>
<dbReference type="InterPro" id="IPR017946">
    <property type="entry name" value="PLC-like_Pdiesterase_TIM-brl"/>
</dbReference>
<keyword evidence="3" id="KW-1185">Reference proteome</keyword>
<dbReference type="InterPro" id="IPR030395">
    <property type="entry name" value="GP_PDE_dom"/>
</dbReference>
<accession>A0ABP8E819</accession>
<evidence type="ECO:0000313" key="3">
    <source>
        <dbReference type="Proteomes" id="UP001500027"/>
    </source>
</evidence>
<dbReference type="Pfam" id="PF03009">
    <property type="entry name" value="GDPD"/>
    <property type="match status" value="1"/>
</dbReference>
<comment type="caution">
    <text evidence="2">The sequence shown here is derived from an EMBL/GenBank/DDBJ whole genome shotgun (WGS) entry which is preliminary data.</text>
</comment>
<reference evidence="3" key="1">
    <citation type="journal article" date="2019" name="Int. J. Syst. Evol. Microbiol.">
        <title>The Global Catalogue of Microorganisms (GCM) 10K type strain sequencing project: providing services to taxonomists for standard genome sequencing and annotation.</title>
        <authorList>
            <consortium name="The Broad Institute Genomics Platform"/>
            <consortium name="The Broad Institute Genome Sequencing Center for Infectious Disease"/>
            <person name="Wu L."/>
            <person name="Ma J."/>
        </authorList>
    </citation>
    <scope>NUCLEOTIDE SEQUENCE [LARGE SCALE GENOMIC DNA]</scope>
    <source>
        <strain evidence="3">JCM 17452</strain>
    </source>
</reference>
<evidence type="ECO:0000259" key="1">
    <source>
        <dbReference type="PROSITE" id="PS51704"/>
    </source>
</evidence>
<dbReference type="SUPFAM" id="SSF51695">
    <property type="entry name" value="PLC-like phosphodiesterases"/>
    <property type="match status" value="1"/>
</dbReference>
<feature type="domain" description="GP-PDE" evidence="1">
    <location>
        <begin position="5"/>
        <end position="228"/>
    </location>
</feature>
<gene>
    <name evidence="2" type="ORF">GCM10022257_04250</name>
</gene>
<sequence>MNSSVLKIGHRGVKGHVAENTLPSIQRALKLGVDGVEIDVHRCASGELVVFHDFTLDRMTNGTGEISKFTYRELKKLKTKGNFEIPTLAQVLTLIDNKCLLNVELKGHDTAKEAARIIKFYVDKKGWEYKNFIISSFHEELLESVYEINKDIPLGVLTENNLDRAVSFAKTINAVSIHVNYTMLTEEIVEELKQNYKVFAFTVNNLNPLARIQSYGVDAIISDYPDRI</sequence>
<dbReference type="EMBL" id="BAABAV010000001">
    <property type="protein sequence ID" value="GAA4268324.1"/>
    <property type="molecule type" value="Genomic_DNA"/>
</dbReference>
<protein>
    <submittedName>
        <fullName evidence="2">Glycerophosphodiester phosphodiesterase</fullName>
    </submittedName>
</protein>
<dbReference type="Gene3D" id="3.20.20.190">
    <property type="entry name" value="Phosphatidylinositol (PI) phosphodiesterase"/>
    <property type="match status" value="1"/>
</dbReference>
<organism evidence="2 3">
    <name type="scientific">Hyunsoonleella aestuarii</name>
    <dbReference type="NCBI Taxonomy" id="912802"/>
    <lineage>
        <taxon>Bacteria</taxon>
        <taxon>Pseudomonadati</taxon>
        <taxon>Bacteroidota</taxon>
        <taxon>Flavobacteriia</taxon>
        <taxon>Flavobacteriales</taxon>
        <taxon>Flavobacteriaceae</taxon>
    </lineage>
</organism>